<reference evidence="1 2" key="1">
    <citation type="submission" date="2020-01" db="EMBL/GenBank/DDBJ databases">
        <title>Aspergillus terreus IFO 6365 whole genome shotgun sequence.</title>
        <authorList>
            <person name="Kanamasa S."/>
            <person name="Takahashi H."/>
        </authorList>
    </citation>
    <scope>NUCLEOTIDE SEQUENCE [LARGE SCALE GENOMIC DNA]</scope>
    <source>
        <strain evidence="1 2">IFO 6365</strain>
    </source>
</reference>
<evidence type="ECO:0000313" key="1">
    <source>
        <dbReference type="EMBL" id="GFF13486.1"/>
    </source>
</evidence>
<keyword evidence="2" id="KW-1185">Reference proteome</keyword>
<evidence type="ECO:0000313" key="2">
    <source>
        <dbReference type="Proteomes" id="UP000452235"/>
    </source>
</evidence>
<comment type="caution">
    <text evidence="1">The sequence shown here is derived from an EMBL/GenBank/DDBJ whole genome shotgun (WGS) entry which is preliminary data.</text>
</comment>
<organism evidence="1 2">
    <name type="scientific">Aspergillus terreus</name>
    <dbReference type="NCBI Taxonomy" id="33178"/>
    <lineage>
        <taxon>Eukaryota</taxon>
        <taxon>Fungi</taxon>
        <taxon>Dikarya</taxon>
        <taxon>Ascomycota</taxon>
        <taxon>Pezizomycotina</taxon>
        <taxon>Eurotiomycetes</taxon>
        <taxon>Eurotiomycetidae</taxon>
        <taxon>Eurotiales</taxon>
        <taxon>Aspergillaceae</taxon>
        <taxon>Aspergillus</taxon>
        <taxon>Aspergillus subgen. Circumdati</taxon>
    </lineage>
</organism>
<dbReference type="Proteomes" id="UP000452235">
    <property type="component" value="Unassembled WGS sequence"/>
</dbReference>
<gene>
    <name evidence="1" type="ORF">ATEIFO6365_0002059700</name>
</gene>
<dbReference type="OrthoDB" id="4472767at2759"/>
<dbReference type="AlphaFoldDB" id="A0A5M3YVB7"/>
<name>A0A5M3YVB7_ASPTE</name>
<sequence>MKLNFLLSTAPLALSAAAAAASLNTRDDAALAARAATLCGSGYELDQAIPLPKGTEPSQRLATLYSYIGDHGCLILDNNVGKAQYMDLKLCEWDGTNCKRDTGHYSQYAGPVYLDNFACAKVTARMGSSSGSLYVDYKSDTVFPCE</sequence>
<protein>
    <submittedName>
        <fullName evidence="1">Putative Spore-associated protein A</fullName>
    </submittedName>
</protein>
<accession>A0A5M3YVB7</accession>
<proteinExistence type="predicted"/>
<dbReference type="EMBL" id="BLJY01000002">
    <property type="protein sequence ID" value="GFF13486.1"/>
    <property type="molecule type" value="Genomic_DNA"/>
</dbReference>